<reference evidence="2" key="1">
    <citation type="submission" date="2017-02" db="EMBL/GenBank/DDBJ databases">
        <authorList>
            <person name="Varghese N."/>
            <person name="Submissions S."/>
        </authorList>
    </citation>
    <scope>NUCLEOTIDE SEQUENCE [LARGE SCALE GENOMIC DNA]</scope>
    <source>
        <strain evidence="2">DSM 22270</strain>
    </source>
</reference>
<dbReference type="AlphaFoldDB" id="A0A1T5B8L4"/>
<protein>
    <recommendedName>
        <fullName evidence="3">FixH protein</fullName>
    </recommendedName>
</protein>
<organism evidence="1 2">
    <name type="scientific">Dyadobacter psychrophilus</name>
    <dbReference type="NCBI Taxonomy" id="651661"/>
    <lineage>
        <taxon>Bacteria</taxon>
        <taxon>Pseudomonadati</taxon>
        <taxon>Bacteroidota</taxon>
        <taxon>Cytophagia</taxon>
        <taxon>Cytophagales</taxon>
        <taxon>Spirosomataceae</taxon>
        <taxon>Dyadobacter</taxon>
    </lineage>
</organism>
<dbReference type="Proteomes" id="UP000190897">
    <property type="component" value="Unassembled WGS sequence"/>
</dbReference>
<gene>
    <name evidence="1" type="ORF">SAMN05660293_00107</name>
</gene>
<accession>A0A1T5B8L4</accession>
<sequence length="81" mass="9260">MTYQPNSQQVTFVLPMYFTKAEIVFSKSSKSLENFSFKIVPTSKPVHAISTEILEKGQWLAQLIWSQGKSQFCSEQVIDIN</sequence>
<evidence type="ECO:0000313" key="2">
    <source>
        <dbReference type="Proteomes" id="UP000190897"/>
    </source>
</evidence>
<name>A0A1T5B8L4_9BACT</name>
<dbReference type="RefSeq" id="WP_082212734.1">
    <property type="nucleotide sequence ID" value="NZ_FUZA01000001.1"/>
</dbReference>
<proteinExistence type="predicted"/>
<evidence type="ECO:0000313" key="1">
    <source>
        <dbReference type="EMBL" id="SKB43389.1"/>
    </source>
</evidence>
<dbReference type="OrthoDB" id="964565at2"/>
<keyword evidence="2" id="KW-1185">Reference proteome</keyword>
<dbReference type="EMBL" id="FUZA01000001">
    <property type="protein sequence ID" value="SKB43389.1"/>
    <property type="molecule type" value="Genomic_DNA"/>
</dbReference>
<evidence type="ECO:0008006" key="3">
    <source>
        <dbReference type="Google" id="ProtNLM"/>
    </source>
</evidence>